<dbReference type="Proteomes" id="UP000386847">
    <property type="component" value="Chromosome"/>
</dbReference>
<dbReference type="InterPro" id="IPR042099">
    <property type="entry name" value="ANL_N_sf"/>
</dbReference>
<dbReference type="Pfam" id="PF00501">
    <property type="entry name" value="AMP-binding"/>
    <property type="match status" value="1"/>
</dbReference>
<evidence type="ECO:0000313" key="3">
    <source>
        <dbReference type="EMBL" id="QGF23590.1"/>
    </source>
</evidence>
<dbReference type="InterPro" id="IPR045851">
    <property type="entry name" value="AMP-bd_C_sf"/>
</dbReference>
<sequence>MATGASRTVAGATNRIVSRGFTGSWADLDGYPLPPAAAVFVHDHAEAVRAVWTHATTDRETLVASLTRADDSLITDLESAGLAIARAEGAEVALLPAAVERAAHSGRIWLLTSGSTGRPKRVAHTLDSLTTVKGDQPARTWLCPYTPGAYAWWQLVTLSLAHPGNDLVFVEPDQLEDWPQLALEHGVTAVSGTPTFWRQALVRAGDTMARLPLEQITLGGEPVDQAVLDRLHTVYPEARISWIYASSEAGAAIAVHDGRAGFPVEWLDRDTESRPRLSVVDDELVIRSPFRAEGMDPDLRTGDRVEIRDGRVLIIGRLASDEINVGGSKASAAVVRTVLLDHPAVAWAAVKGRRAPIVGQMVTAEVVLAPGADASTEDLATWCAARLPEYAVPRRLRILPQIPIKESLKSDV</sequence>
<organism evidence="3 4">
    <name type="scientific">Raineyella fluvialis</name>
    <dbReference type="NCBI Taxonomy" id="2662261"/>
    <lineage>
        <taxon>Bacteria</taxon>
        <taxon>Bacillati</taxon>
        <taxon>Actinomycetota</taxon>
        <taxon>Actinomycetes</taxon>
        <taxon>Propionibacteriales</taxon>
        <taxon>Propionibacteriaceae</taxon>
        <taxon>Raineyella</taxon>
    </lineage>
</organism>
<dbReference type="CDD" id="cd04433">
    <property type="entry name" value="AFD_class_I"/>
    <property type="match status" value="1"/>
</dbReference>
<dbReference type="AlphaFoldDB" id="A0A5Q2F9E3"/>
<dbReference type="Pfam" id="PF13193">
    <property type="entry name" value="AMP-binding_C"/>
    <property type="match status" value="1"/>
</dbReference>
<accession>A0A5Q2F9E3</accession>
<protein>
    <submittedName>
        <fullName evidence="3">AMP-binding protein</fullName>
    </submittedName>
</protein>
<keyword evidence="4" id="KW-1185">Reference proteome</keyword>
<dbReference type="Gene3D" id="3.40.50.12780">
    <property type="entry name" value="N-terminal domain of ligase-like"/>
    <property type="match status" value="1"/>
</dbReference>
<gene>
    <name evidence="3" type="ORF">Rai3103_07820</name>
</gene>
<feature type="domain" description="AMP-dependent synthetase/ligase" evidence="1">
    <location>
        <begin position="33"/>
        <end position="261"/>
    </location>
</feature>
<reference evidence="3 4" key="1">
    <citation type="submission" date="2019-10" db="EMBL/GenBank/DDBJ databases">
        <title>Genomic analysis of Raineyella sp. CBA3103.</title>
        <authorList>
            <person name="Roh S.W."/>
        </authorList>
    </citation>
    <scope>NUCLEOTIDE SEQUENCE [LARGE SCALE GENOMIC DNA]</scope>
    <source>
        <strain evidence="3 4">CBA3103</strain>
    </source>
</reference>
<dbReference type="GO" id="GO:0031956">
    <property type="term" value="F:medium-chain fatty acid-CoA ligase activity"/>
    <property type="evidence" value="ECO:0007669"/>
    <property type="project" value="TreeGrafter"/>
</dbReference>
<dbReference type="GO" id="GO:0006631">
    <property type="term" value="P:fatty acid metabolic process"/>
    <property type="evidence" value="ECO:0007669"/>
    <property type="project" value="TreeGrafter"/>
</dbReference>
<evidence type="ECO:0000259" key="1">
    <source>
        <dbReference type="Pfam" id="PF00501"/>
    </source>
</evidence>
<dbReference type="EMBL" id="CP045725">
    <property type="protein sequence ID" value="QGF23590.1"/>
    <property type="molecule type" value="Genomic_DNA"/>
</dbReference>
<dbReference type="KEGG" id="rain:Rai3103_07820"/>
<name>A0A5Q2F9E3_9ACTN</name>
<dbReference type="PANTHER" id="PTHR43201:SF32">
    <property type="entry name" value="2-SUCCINYLBENZOATE--COA LIGASE, CHLOROPLASTIC_PEROXISOMAL"/>
    <property type="match status" value="1"/>
</dbReference>
<dbReference type="SUPFAM" id="SSF56801">
    <property type="entry name" value="Acetyl-CoA synthetase-like"/>
    <property type="match status" value="1"/>
</dbReference>
<dbReference type="InterPro" id="IPR000873">
    <property type="entry name" value="AMP-dep_synth/lig_dom"/>
</dbReference>
<feature type="domain" description="AMP-binding enzyme C-terminal" evidence="2">
    <location>
        <begin position="338"/>
        <end position="407"/>
    </location>
</feature>
<dbReference type="Gene3D" id="3.30.300.30">
    <property type="match status" value="1"/>
</dbReference>
<evidence type="ECO:0000259" key="2">
    <source>
        <dbReference type="Pfam" id="PF13193"/>
    </source>
</evidence>
<dbReference type="InterPro" id="IPR025110">
    <property type="entry name" value="AMP-bd_C"/>
</dbReference>
<dbReference type="PANTHER" id="PTHR43201">
    <property type="entry name" value="ACYL-COA SYNTHETASE"/>
    <property type="match status" value="1"/>
</dbReference>
<dbReference type="RefSeq" id="WP_153572121.1">
    <property type="nucleotide sequence ID" value="NZ_CP045725.1"/>
</dbReference>
<proteinExistence type="predicted"/>
<evidence type="ECO:0000313" key="4">
    <source>
        <dbReference type="Proteomes" id="UP000386847"/>
    </source>
</evidence>